<name>A0A8T1TJS8_9STRA</name>
<sequence>CREDIKKPIREHTDDRRVLQDEVRRLTKQLGASAHHNSALRSRLQKSHFNVPASMNFLGAHTTLAYSRSRLQGLFTHFEITHCPPRPLRLEVLVVPAIKRARIRTSANVGLLITILRRTSIVDQCGTLFYKRSYTLERTWTVRCCENISLHLDVQMVMGMGLNGDSAVVLVQKDMEMYTIFHESPLCDMLARMMFWHKLDDSYWS</sequence>
<feature type="non-terminal residue" evidence="1">
    <location>
        <position position="205"/>
    </location>
</feature>
<feature type="non-terminal residue" evidence="1">
    <location>
        <position position="1"/>
    </location>
</feature>
<evidence type="ECO:0000313" key="2">
    <source>
        <dbReference type="Proteomes" id="UP000688947"/>
    </source>
</evidence>
<accession>A0A8T1TJS8</accession>
<gene>
    <name evidence="1" type="ORF">JG687_00019021</name>
</gene>
<reference evidence="1" key="1">
    <citation type="submission" date="2021-01" db="EMBL/GenBank/DDBJ databases">
        <title>Phytophthora aleatoria, a newly-described species from Pinus radiata is distinct from Phytophthora cactorum isolates based on comparative genomics.</title>
        <authorList>
            <person name="Mcdougal R."/>
            <person name="Panda P."/>
            <person name="Williams N."/>
            <person name="Studholme D.J."/>
        </authorList>
    </citation>
    <scope>NUCLEOTIDE SEQUENCE</scope>
    <source>
        <strain evidence="1">NZFS 3830</strain>
    </source>
</reference>
<proteinExistence type="predicted"/>
<protein>
    <submittedName>
        <fullName evidence="1">Uncharacterized protein</fullName>
    </submittedName>
</protein>
<organism evidence="1 2">
    <name type="scientific">Phytophthora cactorum</name>
    <dbReference type="NCBI Taxonomy" id="29920"/>
    <lineage>
        <taxon>Eukaryota</taxon>
        <taxon>Sar</taxon>
        <taxon>Stramenopiles</taxon>
        <taxon>Oomycota</taxon>
        <taxon>Peronosporomycetes</taxon>
        <taxon>Peronosporales</taxon>
        <taxon>Peronosporaceae</taxon>
        <taxon>Phytophthora</taxon>
    </lineage>
</organism>
<dbReference type="EMBL" id="JAENGZ010002949">
    <property type="protein sequence ID" value="KAG6942514.1"/>
    <property type="molecule type" value="Genomic_DNA"/>
</dbReference>
<comment type="caution">
    <text evidence="1">The sequence shown here is derived from an EMBL/GenBank/DDBJ whole genome shotgun (WGS) entry which is preliminary data.</text>
</comment>
<dbReference type="AlphaFoldDB" id="A0A8T1TJS8"/>
<dbReference type="Proteomes" id="UP000688947">
    <property type="component" value="Unassembled WGS sequence"/>
</dbReference>
<evidence type="ECO:0000313" key="1">
    <source>
        <dbReference type="EMBL" id="KAG6942514.1"/>
    </source>
</evidence>
<dbReference type="OrthoDB" id="129493at2759"/>